<dbReference type="EMBL" id="APCN01007739">
    <property type="status" value="NOT_ANNOTATED_CDS"/>
    <property type="molecule type" value="Genomic_DNA"/>
</dbReference>
<accession>A0A182HS04</accession>
<reference evidence="1" key="1">
    <citation type="submission" date="2022-08" db="UniProtKB">
        <authorList>
            <consortium name="EnsemblMetazoa"/>
        </authorList>
    </citation>
    <scope>IDENTIFICATION</scope>
    <source>
        <strain evidence="1">Dongola</strain>
    </source>
</reference>
<protein>
    <submittedName>
        <fullName evidence="1">Uncharacterized protein</fullName>
    </submittedName>
</protein>
<dbReference type="PANTHER" id="PTHR47331">
    <property type="entry name" value="PHD-TYPE DOMAIN-CONTAINING PROTEIN"/>
    <property type="match status" value="1"/>
</dbReference>
<dbReference type="VEuPathDB" id="VectorBase:AARA004054"/>
<organism evidence="1 2">
    <name type="scientific">Anopheles arabiensis</name>
    <name type="common">Mosquito</name>
    <dbReference type="NCBI Taxonomy" id="7173"/>
    <lineage>
        <taxon>Eukaryota</taxon>
        <taxon>Metazoa</taxon>
        <taxon>Ecdysozoa</taxon>
        <taxon>Arthropoda</taxon>
        <taxon>Hexapoda</taxon>
        <taxon>Insecta</taxon>
        <taxon>Pterygota</taxon>
        <taxon>Neoptera</taxon>
        <taxon>Endopterygota</taxon>
        <taxon>Diptera</taxon>
        <taxon>Nematocera</taxon>
        <taxon>Culicoidea</taxon>
        <taxon>Culicidae</taxon>
        <taxon>Anophelinae</taxon>
        <taxon>Anopheles</taxon>
    </lineage>
</organism>
<dbReference type="PANTHER" id="PTHR47331:SF5">
    <property type="entry name" value="RIBONUCLEASE H"/>
    <property type="match status" value="1"/>
</dbReference>
<name>A0A182HS04_ANOAR</name>
<dbReference type="AlphaFoldDB" id="A0A182HS04"/>
<keyword evidence="2" id="KW-1185">Reference proteome</keyword>
<sequence>MSHAIYKLSEVHTVKELALPEQSVNVAQLTARYTHLRGLQFESYAYAVPRILIGIDNCNITRTLKTVDASCNEPVASKTRLGWVVYGPCSVASAKPSPSNRSFSGHPFHALSCFTPVRPLRPRDDERALAILERETNGQRYEMRPLWPYDSVNLPYNQKAFKRDAFLKQKMAKYSKIANY</sequence>
<evidence type="ECO:0000313" key="2">
    <source>
        <dbReference type="Proteomes" id="UP000075840"/>
    </source>
</evidence>
<dbReference type="Proteomes" id="UP000075840">
    <property type="component" value="Unassembled WGS sequence"/>
</dbReference>
<dbReference type="VEuPathDB" id="VectorBase:AARA21_015374"/>
<proteinExistence type="predicted"/>
<dbReference type="EnsemblMetazoa" id="AARA004054-RA">
    <property type="protein sequence ID" value="AARA004054-PA"/>
    <property type="gene ID" value="AARA004054"/>
</dbReference>
<evidence type="ECO:0000313" key="1">
    <source>
        <dbReference type="EnsemblMetazoa" id="AARA004054-PA"/>
    </source>
</evidence>